<keyword evidence="2" id="KW-1185">Reference proteome</keyword>
<dbReference type="OrthoDB" id="6402335at2"/>
<evidence type="ECO:0000313" key="1">
    <source>
        <dbReference type="EMBL" id="RIJ48237.1"/>
    </source>
</evidence>
<dbReference type="Pfam" id="PF16286">
    <property type="entry name" value="DUF4932"/>
    <property type="match status" value="1"/>
</dbReference>
<dbReference type="EMBL" id="QWGR01000005">
    <property type="protein sequence ID" value="RIJ48237.1"/>
    <property type="molecule type" value="Genomic_DNA"/>
</dbReference>
<accession>A0A399T202</accession>
<proteinExistence type="predicted"/>
<comment type="caution">
    <text evidence="1">The sequence shown here is derived from an EMBL/GenBank/DDBJ whole genome shotgun (WGS) entry which is preliminary data.</text>
</comment>
<gene>
    <name evidence="1" type="ORF">D1614_10920</name>
</gene>
<sequence length="534" mass="61594">MKQLILILAFICWGFPGEAQQLMPVCKNVGKTKIEVDPRMELLCVVQNIAGYPYLNREFEYSNEVMQFFEKDSVAETVRLTRYLMKEHGFVQDAPLDLILRLSEVPELEQTHPFTPRTVERAGSEENLEKYRLALMQFASDNNFAEFWKDHLSYYERMVEYTANDLEGYDPVTTINAYYNESKKSYTVVLSPMLYGGYGMRVSDQQNNMDIFGCLSADKIKEGIPYYSKDGLSNYLYHEFSHSFINPLTDNHLPVVEATSALFSPIEKEMSAISYGRWITCINEHIVRAAHICMLYSMGEKIAAEDLLEMEKSRRFVYIEPILKKLKQFEQERDTKNSTFTQFYPELMAVFDSLSRSNNEDLINPVFTGPIQEVLGKRDIAIIYPTSGADASGLQSVFDYTSRICKMKGELAVLYPDTTALKTDLSNKWIMAYGTMESNLYLKTHRTLFPFQIEADTIYTDQKFVGENLRLITCVPNPQNSRRGMLINTAIRNQNLKGVMIQEKADYLVFEDIDKLLQVGSYVKNKEQWEFPAN</sequence>
<dbReference type="RefSeq" id="WP_119437968.1">
    <property type="nucleotide sequence ID" value="NZ_QWGR01000005.1"/>
</dbReference>
<protein>
    <submittedName>
        <fullName evidence="1">DUF4932 domain-containing protein</fullName>
    </submittedName>
</protein>
<dbReference type="InterPro" id="IPR032560">
    <property type="entry name" value="DUF4932"/>
</dbReference>
<evidence type="ECO:0000313" key="2">
    <source>
        <dbReference type="Proteomes" id="UP000265926"/>
    </source>
</evidence>
<name>A0A399T202_9BACT</name>
<reference evidence="1 2" key="1">
    <citation type="submission" date="2018-08" db="EMBL/GenBank/DDBJ databases">
        <title>Pallidiluteibacterium maritimus gen. nov., sp. nov., isolated from coastal sediment.</title>
        <authorList>
            <person name="Zhou L.Y."/>
        </authorList>
    </citation>
    <scope>NUCLEOTIDE SEQUENCE [LARGE SCALE GENOMIC DNA]</scope>
    <source>
        <strain evidence="1 2">XSD2</strain>
    </source>
</reference>
<organism evidence="1 2">
    <name type="scientific">Maribellus luteus</name>
    <dbReference type="NCBI Taxonomy" id="2305463"/>
    <lineage>
        <taxon>Bacteria</taxon>
        <taxon>Pseudomonadati</taxon>
        <taxon>Bacteroidota</taxon>
        <taxon>Bacteroidia</taxon>
        <taxon>Marinilabiliales</taxon>
        <taxon>Prolixibacteraceae</taxon>
        <taxon>Maribellus</taxon>
    </lineage>
</organism>
<dbReference type="AlphaFoldDB" id="A0A399T202"/>
<dbReference type="Proteomes" id="UP000265926">
    <property type="component" value="Unassembled WGS sequence"/>
</dbReference>